<reference evidence="1 2" key="1">
    <citation type="submission" date="2019-02" db="EMBL/GenBank/DDBJ databases">
        <title>Deep-cultivation of Planctomycetes and their phenomic and genomic characterization uncovers novel biology.</title>
        <authorList>
            <person name="Wiegand S."/>
            <person name="Jogler M."/>
            <person name="Boedeker C."/>
            <person name="Pinto D."/>
            <person name="Vollmers J."/>
            <person name="Rivas-Marin E."/>
            <person name="Kohn T."/>
            <person name="Peeters S.H."/>
            <person name="Heuer A."/>
            <person name="Rast P."/>
            <person name="Oberbeckmann S."/>
            <person name="Bunk B."/>
            <person name="Jeske O."/>
            <person name="Meyerdierks A."/>
            <person name="Storesund J.E."/>
            <person name="Kallscheuer N."/>
            <person name="Luecker S."/>
            <person name="Lage O.M."/>
            <person name="Pohl T."/>
            <person name="Merkel B.J."/>
            <person name="Hornburger P."/>
            <person name="Mueller R.-W."/>
            <person name="Bruemmer F."/>
            <person name="Labrenz M."/>
            <person name="Spormann A.M."/>
            <person name="Op den Camp H."/>
            <person name="Overmann J."/>
            <person name="Amann R."/>
            <person name="Jetten M.S.M."/>
            <person name="Mascher T."/>
            <person name="Medema M.H."/>
            <person name="Devos D.P."/>
            <person name="Kaster A.-K."/>
            <person name="Ovreas L."/>
            <person name="Rohde M."/>
            <person name="Galperin M.Y."/>
            <person name="Jogler C."/>
        </authorList>
    </citation>
    <scope>NUCLEOTIDE SEQUENCE [LARGE SCALE GENOMIC DNA]</scope>
    <source>
        <strain evidence="1 2">TBK1r</strain>
    </source>
</reference>
<organism evidence="1 2">
    <name type="scientific">Stieleria magnilauensis</name>
    <dbReference type="NCBI Taxonomy" id="2527963"/>
    <lineage>
        <taxon>Bacteria</taxon>
        <taxon>Pseudomonadati</taxon>
        <taxon>Planctomycetota</taxon>
        <taxon>Planctomycetia</taxon>
        <taxon>Pirellulales</taxon>
        <taxon>Pirellulaceae</taxon>
        <taxon>Stieleria</taxon>
    </lineage>
</organism>
<gene>
    <name evidence="1" type="ORF">TBK1r_68700</name>
</gene>
<dbReference type="EMBL" id="CP036432">
    <property type="protein sequence ID" value="QDV87838.1"/>
    <property type="molecule type" value="Genomic_DNA"/>
</dbReference>
<dbReference type="Proteomes" id="UP000318081">
    <property type="component" value="Chromosome"/>
</dbReference>
<protein>
    <submittedName>
        <fullName evidence="1">Uncharacterized protein</fullName>
    </submittedName>
</protein>
<evidence type="ECO:0000313" key="2">
    <source>
        <dbReference type="Proteomes" id="UP000318081"/>
    </source>
</evidence>
<accession>A0ABX5Y0P3</accession>
<sequence>MPWKSRDYAAKTSRPTSQPPKMLFFLNSAGTPNRILGTKLEDRIAMETEAGRESLRVWRDIWRNMTGEQRIAKAFQLTEEVRQVMRAGIRSRNPEASEEHIQYLYVNQLLAAHGTSLEQIKHQQKEDRTR</sequence>
<proteinExistence type="predicted"/>
<keyword evidence="2" id="KW-1185">Reference proteome</keyword>
<evidence type="ECO:0000313" key="1">
    <source>
        <dbReference type="EMBL" id="QDV87838.1"/>
    </source>
</evidence>
<name>A0ABX5Y0P3_9BACT</name>